<dbReference type="AlphaFoldDB" id="A0A517SUX7"/>
<evidence type="ECO:0000313" key="3">
    <source>
        <dbReference type="Proteomes" id="UP000315003"/>
    </source>
</evidence>
<evidence type="ECO:0000256" key="1">
    <source>
        <dbReference type="SAM" id="MobiDB-lite"/>
    </source>
</evidence>
<protein>
    <submittedName>
        <fullName evidence="2">Uncharacterized protein</fullName>
    </submittedName>
</protein>
<accession>A0A517SUX7</accession>
<evidence type="ECO:0000313" key="2">
    <source>
        <dbReference type="EMBL" id="QDT59931.1"/>
    </source>
</evidence>
<proteinExistence type="predicted"/>
<gene>
    <name evidence="2" type="ORF">SV7mr_24440</name>
</gene>
<name>A0A517SUX7_9BACT</name>
<organism evidence="2 3">
    <name type="scientific">Stieleria bergensis</name>
    <dbReference type="NCBI Taxonomy" id="2528025"/>
    <lineage>
        <taxon>Bacteria</taxon>
        <taxon>Pseudomonadati</taxon>
        <taxon>Planctomycetota</taxon>
        <taxon>Planctomycetia</taxon>
        <taxon>Pirellulales</taxon>
        <taxon>Pirellulaceae</taxon>
        <taxon>Stieleria</taxon>
    </lineage>
</organism>
<dbReference type="Proteomes" id="UP000315003">
    <property type="component" value="Chromosome"/>
</dbReference>
<dbReference type="EMBL" id="CP036272">
    <property type="protein sequence ID" value="QDT59931.1"/>
    <property type="molecule type" value="Genomic_DNA"/>
</dbReference>
<feature type="region of interest" description="Disordered" evidence="1">
    <location>
        <begin position="63"/>
        <end position="82"/>
    </location>
</feature>
<keyword evidence="3" id="KW-1185">Reference proteome</keyword>
<reference evidence="2 3" key="1">
    <citation type="submission" date="2019-02" db="EMBL/GenBank/DDBJ databases">
        <title>Deep-cultivation of Planctomycetes and their phenomic and genomic characterization uncovers novel biology.</title>
        <authorList>
            <person name="Wiegand S."/>
            <person name="Jogler M."/>
            <person name="Boedeker C."/>
            <person name="Pinto D."/>
            <person name="Vollmers J."/>
            <person name="Rivas-Marin E."/>
            <person name="Kohn T."/>
            <person name="Peeters S.H."/>
            <person name="Heuer A."/>
            <person name="Rast P."/>
            <person name="Oberbeckmann S."/>
            <person name="Bunk B."/>
            <person name="Jeske O."/>
            <person name="Meyerdierks A."/>
            <person name="Storesund J.E."/>
            <person name="Kallscheuer N."/>
            <person name="Luecker S."/>
            <person name="Lage O.M."/>
            <person name="Pohl T."/>
            <person name="Merkel B.J."/>
            <person name="Hornburger P."/>
            <person name="Mueller R.-W."/>
            <person name="Bruemmer F."/>
            <person name="Labrenz M."/>
            <person name="Spormann A.M."/>
            <person name="Op den Camp H."/>
            <person name="Overmann J."/>
            <person name="Amann R."/>
            <person name="Jetten M.S.M."/>
            <person name="Mascher T."/>
            <person name="Medema M.H."/>
            <person name="Devos D.P."/>
            <person name="Kaster A.-K."/>
            <person name="Ovreas L."/>
            <person name="Rohde M."/>
            <person name="Galperin M.Y."/>
            <person name="Jogler C."/>
        </authorList>
    </citation>
    <scope>NUCLEOTIDE SEQUENCE [LARGE SCALE GENOMIC DNA]</scope>
    <source>
        <strain evidence="2 3">SV_7m_r</strain>
    </source>
</reference>
<sequence length="82" mass="8631">MAFAIVVVGCLGKAPTETRFLPENNWAALQHQHGIDYGCLPTCGRHSSRLDLRASHAAVSGASHVGLGTDNRTDQTISGSIS</sequence>